<evidence type="ECO:0000313" key="5">
    <source>
        <dbReference type="Proteomes" id="UP000663870"/>
    </source>
</evidence>
<feature type="repeat" description="TPR" evidence="1">
    <location>
        <begin position="1264"/>
        <end position="1297"/>
    </location>
</feature>
<dbReference type="PANTHER" id="PTHR23034">
    <property type="entry name" value="GLUTAMATE-RICH PROTEIN 3"/>
    <property type="match status" value="1"/>
</dbReference>
<reference evidence="4" key="1">
    <citation type="submission" date="2021-02" db="EMBL/GenBank/DDBJ databases">
        <authorList>
            <person name="Nowell W R."/>
        </authorList>
    </citation>
    <scope>NUCLEOTIDE SEQUENCE</scope>
</reference>
<protein>
    <recommendedName>
        <fullName evidence="3">DUF4590 domain-containing protein</fullName>
    </recommendedName>
</protein>
<keyword evidence="5" id="KW-1185">Reference proteome</keyword>
<feature type="compositionally biased region" description="Polar residues" evidence="2">
    <location>
        <begin position="352"/>
        <end position="375"/>
    </location>
</feature>
<feature type="region of interest" description="Disordered" evidence="2">
    <location>
        <begin position="117"/>
        <end position="150"/>
    </location>
</feature>
<evidence type="ECO:0000256" key="1">
    <source>
        <dbReference type="PROSITE-ProRule" id="PRU00339"/>
    </source>
</evidence>
<feature type="repeat" description="TPR" evidence="1">
    <location>
        <begin position="1222"/>
        <end position="1255"/>
    </location>
</feature>
<feature type="compositionally biased region" description="Basic and acidic residues" evidence="2">
    <location>
        <begin position="376"/>
        <end position="386"/>
    </location>
</feature>
<feature type="compositionally biased region" description="Basic and acidic residues" evidence="2">
    <location>
        <begin position="406"/>
        <end position="416"/>
    </location>
</feature>
<feature type="compositionally biased region" description="Acidic residues" evidence="2">
    <location>
        <begin position="334"/>
        <end position="346"/>
    </location>
</feature>
<dbReference type="Pfam" id="PF13424">
    <property type="entry name" value="TPR_12"/>
    <property type="match status" value="1"/>
</dbReference>
<keyword evidence="1" id="KW-0802">TPR repeat</keyword>
<feature type="compositionally biased region" description="Basic and acidic residues" evidence="2">
    <location>
        <begin position="531"/>
        <end position="546"/>
    </location>
</feature>
<dbReference type="Gene3D" id="3.90.176.10">
    <property type="entry name" value="Toxin ADP-ribosyltransferase, Chain A, domain 1"/>
    <property type="match status" value="1"/>
</dbReference>
<comment type="caution">
    <text evidence="4">The sequence shown here is derived from an EMBL/GenBank/DDBJ whole genome shotgun (WGS) entry which is preliminary data.</text>
</comment>
<feature type="compositionally biased region" description="Low complexity" evidence="2">
    <location>
        <begin position="460"/>
        <end position="473"/>
    </location>
</feature>
<dbReference type="SUPFAM" id="SSF48452">
    <property type="entry name" value="TPR-like"/>
    <property type="match status" value="1"/>
</dbReference>
<dbReference type="PANTHER" id="PTHR23034:SF2">
    <property type="entry name" value="GLUTAMATE-RICH PROTEIN 3"/>
    <property type="match status" value="1"/>
</dbReference>
<dbReference type="SUPFAM" id="SSF56399">
    <property type="entry name" value="ADP-ribosylation"/>
    <property type="match status" value="1"/>
</dbReference>
<feature type="compositionally biased region" description="Low complexity" evidence="2">
    <location>
        <begin position="574"/>
        <end position="586"/>
    </location>
</feature>
<accession>A0A813VBQ4</accession>
<dbReference type="Pfam" id="PF13181">
    <property type="entry name" value="TPR_8"/>
    <property type="match status" value="1"/>
</dbReference>
<feature type="compositionally biased region" description="Polar residues" evidence="2">
    <location>
        <begin position="387"/>
        <end position="405"/>
    </location>
</feature>
<feature type="repeat" description="TPR" evidence="1">
    <location>
        <begin position="1180"/>
        <end position="1213"/>
    </location>
</feature>
<evidence type="ECO:0000259" key="3">
    <source>
        <dbReference type="Pfam" id="PF15257"/>
    </source>
</evidence>
<evidence type="ECO:0000313" key="4">
    <source>
        <dbReference type="EMBL" id="CAF0838688.1"/>
    </source>
</evidence>
<dbReference type="Pfam" id="PF15257">
    <property type="entry name" value="DUF4590"/>
    <property type="match status" value="1"/>
</dbReference>
<feature type="compositionally biased region" description="Low complexity" evidence="2">
    <location>
        <begin position="419"/>
        <end position="434"/>
    </location>
</feature>
<dbReference type="Proteomes" id="UP000663870">
    <property type="component" value="Unassembled WGS sequence"/>
</dbReference>
<dbReference type="PROSITE" id="PS51996">
    <property type="entry name" value="TR_MART"/>
    <property type="match status" value="1"/>
</dbReference>
<gene>
    <name evidence="4" type="ORF">JXQ802_LOCUS6068</name>
</gene>
<dbReference type="SMART" id="SM00028">
    <property type="entry name" value="TPR"/>
    <property type="match status" value="4"/>
</dbReference>
<dbReference type="InterPro" id="IPR027962">
    <property type="entry name" value="ERICH3"/>
</dbReference>
<feature type="region of interest" description="Disordered" evidence="2">
    <location>
        <begin position="325"/>
        <end position="655"/>
    </location>
</feature>
<feature type="compositionally biased region" description="Basic and acidic residues" evidence="2">
    <location>
        <begin position="474"/>
        <end position="496"/>
    </location>
</feature>
<feature type="domain" description="DUF4590" evidence="3">
    <location>
        <begin position="193"/>
        <end position="289"/>
    </location>
</feature>
<dbReference type="InterPro" id="IPR011990">
    <property type="entry name" value="TPR-like_helical_dom_sf"/>
</dbReference>
<feature type="compositionally biased region" description="Low complexity" evidence="2">
    <location>
        <begin position="497"/>
        <end position="530"/>
    </location>
</feature>
<dbReference type="Gene3D" id="1.25.40.10">
    <property type="entry name" value="Tetratricopeptide repeat domain"/>
    <property type="match status" value="3"/>
</dbReference>
<name>A0A813VBQ4_9BILA</name>
<dbReference type="EMBL" id="CAJNOL010000093">
    <property type="protein sequence ID" value="CAF0838688.1"/>
    <property type="molecule type" value="Genomic_DNA"/>
</dbReference>
<dbReference type="InterPro" id="IPR048257">
    <property type="entry name" value="DUF4590"/>
</dbReference>
<feature type="region of interest" description="Disordered" evidence="2">
    <location>
        <begin position="674"/>
        <end position="711"/>
    </location>
</feature>
<evidence type="ECO:0000256" key="2">
    <source>
        <dbReference type="SAM" id="MobiDB-lite"/>
    </source>
</evidence>
<organism evidence="4 5">
    <name type="scientific">Rotaria sordida</name>
    <dbReference type="NCBI Taxonomy" id="392033"/>
    <lineage>
        <taxon>Eukaryota</taxon>
        <taxon>Metazoa</taxon>
        <taxon>Spiralia</taxon>
        <taxon>Gnathifera</taxon>
        <taxon>Rotifera</taxon>
        <taxon>Eurotatoria</taxon>
        <taxon>Bdelloidea</taxon>
        <taxon>Philodinida</taxon>
        <taxon>Philodinidae</taxon>
        <taxon>Rotaria</taxon>
    </lineage>
</organism>
<feature type="compositionally biased region" description="Basic and acidic residues" evidence="2">
    <location>
        <begin position="587"/>
        <end position="651"/>
    </location>
</feature>
<dbReference type="PROSITE" id="PS50005">
    <property type="entry name" value="TPR"/>
    <property type="match status" value="4"/>
</dbReference>
<feature type="compositionally biased region" description="Polar residues" evidence="2">
    <location>
        <begin position="702"/>
        <end position="711"/>
    </location>
</feature>
<sequence length="1316" mass="152333">MDSRNYESLTDPHLNAYFNNKRIRRHLIKVGLINRHGDILPPPSYEVALARRTKRREIKAKLSHMITNYIVEDEQKRQAFLRNQFDFAIKRARVQKIRESRHPQQRSMLTISLVHVTKRSRSRNARTPSPTGHKRSSVRAKSAGHPPINAKNQLVRRPTTAKNTSNNEYCEVTMIYYGPQIVIDCKNKWFQPNGDEIVVMQQHCGGENLIVFKGFVKPNQLFKFESRRHQDYPFAVALYINGLIDSRISVCCEYKHNRNIRLGSKYGLFGIYNVQKSQPCRSCRFEKRIKEILPTPSTIIHPSSYRKSIVPSVLSTNEFCSTALLRTPSPTSEKEEEEEEEEEEESLEKTINRISTIAQPNLSPRARSSVSSQNENKIDELHRNESIDNNSNLIFDNKSSTPDQQSIDRTKDESRKSSRVSSSTSKKSVPDSSVISFKNEDHHYPLKPSLIRRDSDDKSTTSSRKSISTPISSSEKEEYAKPSETLIEKVHTEKQISRSSSSSSTTSRPSSSSSTTLRPPSSSSTVSRSSTESKDNNQWPKNEDVRLSSTSSSKSETFGRSLISDNYQEKQHRSSTSSSSSSSNKNESSHHSIEHESESRHSIENEFESHHSIENKSESHHSIESESESHHSIENEVESHHSIENESESHHSSIFSIEKQQQPVDTYVHNLLESDTTSSNDDSKPKSPSRQKKHNEEKEEPSVTQSEKNSIRQYRSMENIVVAWLDATVDNTDDDTIRSKIQLRQIARTIKTFSDPEKCIQWIKEVKNEKIFLIASGNLSENILEQVDSYAQLAGIYIFCLQNSKYEYLIDKYKKIKGVYTDISIICECLKIDFKQWDNDLNTFQTTSLIDMKQLNSEQLKFIQNQLFKEYLLEIEYDEDAIHDLVEYCENLYAENIEELELIKQFENEYTSNDALHWYTKDCFAYHMLNRAIRMKEITILFQMGFFIRDINQQLEEDYSITKQRSTLTLFRGQGMKIEYFEELKQNQGGLISFNGFLSTSTKQNVAYEFAQRSLSNGFPIAVLFRMQIDPTNNSCPYASLEKRSFNQAEYEILFSFKAIFHIESIEQIENNIWQVDLTLINEKENLISHYIHIEHNKFNHLIDYEKLGELLIEMNEFDKAKDLYEINVPDISDPKYTYVYNQLGLIYTNLKNYKQALLCYNLSLATKSNETLNDYVIISNIHNNIGKIFYKQEKLHEALEKIQYALNIQLEHLSSTHPSLINTYDLLAMVYAENDDYQTALEYNEKKLDIQEKTSLSNQSDLALTHFNIGICLENLNRLTEAIDHIQQSIDKLPSNDTELNNRQAVLERIHEELQ</sequence>
<proteinExistence type="predicted"/>
<feature type="repeat" description="TPR" evidence="1">
    <location>
        <begin position="1138"/>
        <end position="1171"/>
    </location>
</feature>
<dbReference type="InterPro" id="IPR019734">
    <property type="entry name" value="TPR_rpt"/>
</dbReference>